<evidence type="ECO:0000313" key="3">
    <source>
        <dbReference type="Proteomes" id="UP001497382"/>
    </source>
</evidence>
<organism evidence="2 3">
    <name type="scientific">Larinioides sclopetarius</name>
    <dbReference type="NCBI Taxonomy" id="280406"/>
    <lineage>
        <taxon>Eukaryota</taxon>
        <taxon>Metazoa</taxon>
        <taxon>Ecdysozoa</taxon>
        <taxon>Arthropoda</taxon>
        <taxon>Chelicerata</taxon>
        <taxon>Arachnida</taxon>
        <taxon>Araneae</taxon>
        <taxon>Araneomorphae</taxon>
        <taxon>Entelegynae</taxon>
        <taxon>Araneoidea</taxon>
        <taxon>Araneidae</taxon>
        <taxon>Larinioides</taxon>
    </lineage>
</organism>
<protein>
    <submittedName>
        <fullName evidence="2">Uncharacterized protein</fullName>
    </submittedName>
</protein>
<accession>A0AAV2A1Y7</accession>
<evidence type="ECO:0000313" key="2">
    <source>
        <dbReference type="EMBL" id="CAL1277652.1"/>
    </source>
</evidence>
<proteinExistence type="predicted"/>
<feature type="region of interest" description="Disordered" evidence="1">
    <location>
        <begin position="36"/>
        <end position="70"/>
    </location>
</feature>
<feature type="compositionally biased region" description="Polar residues" evidence="1">
    <location>
        <begin position="36"/>
        <end position="56"/>
    </location>
</feature>
<dbReference type="EMBL" id="CAXIEN010000103">
    <property type="protein sequence ID" value="CAL1277652.1"/>
    <property type="molecule type" value="Genomic_DNA"/>
</dbReference>
<sequence>MEELGSLADSEVSLLSERSGKVSVIVPADLLYQQNEIHQNPKKSSGSINEVTATNEHPNHVYVLKKKPDI</sequence>
<evidence type="ECO:0000256" key="1">
    <source>
        <dbReference type="SAM" id="MobiDB-lite"/>
    </source>
</evidence>
<name>A0AAV2A1Y7_9ARAC</name>
<dbReference type="Proteomes" id="UP001497382">
    <property type="component" value="Unassembled WGS sequence"/>
</dbReference>
<comment type="caution">
    <text evidence="2">The sequence shown here is derived from an EMBL/GenBank/DDBJ whole genome shotgun (WGS) entry which is preliminary data.</text>
</comment>
<dbReference type="AlphaFoldDB" id="A0AAV2A1Y7"/>
<keyword evidence="3" id="KW-1185">Reference proteome</keyword>
<gene>
    <name evidence="2" type="ORF">LARSCL_LOCUS9331</name>
</gene>
<reference evidence="2 3" key="1">
    <citation type="submission" date="2024-04" db="EMBL/GenBank/DDBJ databases">
        <authorList>
            <person name="Rising A."/>
            <person name="Reimegard J."/>
            <person name="Sonavane S."/>
            <person name="Akerstrom W."/>
            <person name="Nylinder S."/>
            <person name="Hedman E."/>
            <person name="Kallberg Y."/>
        </authorList>
    </citation>
    <scope>NUCLEOTIDE SEQUENCE [LARGE SCALE GENOMIC DNA]</scope>
</reference>